<gene>
    <name evidence="1" type="ORF">BDM02DRAFT_3272450</name>
</gene>
<organism evidence="1 2">
    <name type="scientific">Thelephora ganbajun</name>
    <name type="common">Ganba fungus</name>
    <dbReference type="NCBI Taxonomy" id="370292"/>
    <lineage>
        <taxon>Eukaryota</taxon>
        <taxon>Fungi</taxon>
        <taxon>Dikarya</taxon>
        <taxon>Basidiomycota</taxon>
        <taxon>Agaricomycotina</taxon>
        <taxon>Agaricomycetes</taxon>
        <taxon>Thelephorales</taxon>
        <taxon>Thelephoraceae</taxon>
        <taxon>Thelephora</taxon>
    </lineage>
</organism>
<accession>A0ACB6Z544</accession>
<keyword evidence="2" id="KW-1185">Reference proteome</keyword>
<evidence type="ECO:0000313" key="1">
    <source>
        <dbReference type="EMBL" id="KAF9644423.1"/>
    </source>
</evidence>
<proteinExistence type="predicted"/>
<evidence type="ECO:0000313" key="2">
    <source>
        <dbReference type="Proteomes" id="UP000886501"/>
    </source>
</evidence>
<reference evidence="1" key="1">
    <citation type="submission" date="2019-10" db="EMBL/GenBank/DDBJ databases">
        <authorList>
            <consortium name="DOE Joint Genome Institute"/>
            <person name="Kuo A."/>
            <person name="Miyauchi S."/>
            <person name="Kiss E."/>
            <person name="Drula E."/>
            <person name="Kohler A."/>
            <person name="Sanchez-Garcia M."/>
            <person name="Andreopoulos B."/>
            <person name="Barry K.W."/>
            <person name="Bonito G."/>
            <person name="Buee M."/>
            <person name="Carver A."/>
            <person name="Chen C."/>
            <person name="Cichocki N."/>
            <person name="Clum A."/>
            <person name="Culley D."/>
            <person name="Crous P.W."/>
            <person name="Fauchery L."/>
            <person name="Girlanda M."/>
            <person name="Hayes R."/>
            <person name="Keri Z."/>
            <person name="Labutti K."/>
            <person name="Lipzen A."/>
            <person name="Lombard V."/>
            <person name="Magnuson J."/>
            <person name="Maillard F."/>
            <person name="Morin E."/>
            <person name="Murat C."/>
            <person name="Nolan M."/>
            <person name="Ohm R."/>
            <person name="Pangilinan J."/>
            <person name="Pereira M."/>
            <person name="Perotto S."/>
            <person name="Peter M."/>
            <person name="Riley R."/>
            <person name="Sitrit Y."/>
            <person name="Stielow B."/>
            <person name="Szollosi G."/>
            <person name="Zifcakova L."/>
            <person name="Stursova M."/>
            <person name="Spatafora J.W."/>
            <person name="Tedersoo L."/>
            <person name="Vaario L.-M."/>
            <person name="Yamada A."/>
            <person name="Yan M."/>
            <person name="Wang P."/>
            <person name="Xu J."/>
            <person name="Bruns T."/>
            <person name="Baldrian P."/>
            <person name="Vilgalys R."/>
            <person name="Henrissat B."/>
            <person name="Grigoriev I.V."/>
            <person name="Hibbett D."/>
            <person name="Nagy L.G."/>
            <person name="Martin F.M."/>
        </authorList>
    </citation>
    <scope>NUCLEOTIDE SEQUENCE</scope>
    <source>
        <strain evidence="1">P2</strain>
    </source>
</reference>
<sequence length="1757" mass="197486">MAPTTKDALACWNSGHDESVEVNQRALIDKVLARYSGEFTVFRELLQNSDDASSKAVEIRFETKRYIDRNNSDDHQAPPLFDERLPDLKTALVHRWTFKNNGILFRDEDWNRLKKIAEGNPDEEKIGAFGVGFYSLFSVTEEPFVTSGGQWMGFYWKDKKDQLFARRGYLPDKTDDPWTTFEMDLREPTPIPAAFDFTRFLVSSITFMAHLREVSMYFDDKRLVHLTKDAGIPKQLTIPRGLRPTSTMGFMTVKGLKSTPLHITAEVMNWVYSTGTEKPKPVPIIEQIKSKTGFFSSLFGLSGGSTPQRAPSPLPQLAITEAEYLKVGQSTVVLAIFTAEVDVKLSQKISVELHRSTKKNPPRALKYELIYTGKDEYDASKKEDDTQPKATGTIFQGLRADLDGSGSAHVFIGHATAQTTGLGGHMAARFIPTVERESIDLVDRNVAVWNKELLFVGGFLARTAYELEMQDMRTYWDASLALKKPGEPIDPEVRKVFYGRASHNLRFFTFHPSTPSAVVSSEMRSAFFNCINRGQSFPVVSSAGIKPAVDVRMPDPTFSGFLRQLPVFPEELLDGSKLMVAALREKGMLKDITFVDVLKELRERPLSEEEMVGCLQWWINTSQQDPTGINDIRRELLSAAVLSVGSSDDGSERIIPLGGIQTFLNPRNVAFPTDGPFPGHLLPITISRKFDLTQLQKSLQWRELTVLEWVQHIVDPAVYTRGGEFNIVESPDWADRVLQVLSRCWPTLSNVNQTSVVGLLDKLACIPTSAGMKTPSEAYFSNADIFKDLPVVSLPSGVQIRGNLERVLTDLGVRKHVDLQVIFNRMIKTGDWTIPDLIKYLVSVQSTLQPLEIERLRLTPAFPEEATARQNKDEDGTPKKVPKFKASDLYEPSDVFRSLGLPVIDWQGKDDKHKWKSNSEEAKFLFNLGLRRHPPTEVILSIAAKDEPQRGVALNYFLDHYMQKYTDYTADAHANIAFVPAIHKGDKKLAKPLEVFSNPDWQLLGFPVLDPTLRQDAVNKLKIKEHPPTNHLVRFLEASPPTTEAQAREWFGVLSRRVSDFQPSELTKLSAMCIVPIPDNFPESQGPRLLPPNQCYFKTESSGQFHSKLFVFVDFGTSANSFLKACGTKGEPSVDEIVQLLLKNPRQFLQLAESWDNYLVELRNIAINFYLLGYATSARLRKAAILVGSRRVRRQKSEKATDSVDGDEEDWDPEYDLLAPNQIAIVDDMIALQQFGEVIFCAPQEDILEGEYGNMFPWYFTSALEIIGFYRSLGCKRLSDLVREECRKTQEIRGHKTAQEIRSLVLERLPLFLHEHTHATTRVHFTWLNNERNFVVRAFGKLTVTRSLNFAGTQSSKTIETSAIAKREGKGEIQLWLAGNAQVDMYEVATSLCRLLFDTHRVSDALLFTTILSMDLRALRRRGYNVDRILKQQKAEREAIAEALAKEKANKIALVSPPPISPKPEFVPIPAPLPTPAPLLAPVPVLAPAPIQTPTPGPEHAGNIDADQLSATPKAGPLADDDFKGRPKLSLIDGFRQKIQSKPQLPTFSDRGPPVPEKPITDLVTPLINIASNIDTAIKACREDKGDLIQSRKQMKMVKETFNDGYCDISGNIGDLTLLGGMGEVKLYSAKDVPNPAELFKVKKDAIARFIHVIMPIRDLYQLPPTSVHIFYDLAGGTIAFNRNASIFLNLRYYEAWHDDLVRNGSLAEAYTSWYFSLAHEIAHNLVQPHNSEHEFYFSSICEKFLPGLSKLTLAEK</sequence>
<name>A0ACB6Z544_THEGA</name>
<reference evidence="1" key="2">
    <citation type="journal article" date="2020" name="Nat. Commun.">
        <title>Large-scale genome sequencing of mycorrhizal fungi provides insights into the early evolution of symbiotic traits.</title>
        <authorList>
            <person name="Miyauchi S."/>
            <person name="Kiss E."/>
            <person name="Kuo A."/>
            <person name="Drula E."/>
            <person name="Kohler A."/>
            <person name="Sanchez-Garcia M."/>
            <person name="Morin E."/>
            <person name="Andreopoulos B."/>
            <person name="Barry K.W."/>
            <person name="Bonito G."/>
            <person name="Buee M."/>
            <person name="Carver A."/>
            <person name="Chen C."/>
            <person name="Cichocki N."/>
            <person name="Clum A."/>
            <person name="Culley D."/>
            <person name="Crous P.W."/>
            <person name="Fauchery L."/>
            <person name="Girlanda M."/>
            <person name="Hayes R.D."/>
            <person name="Keri Z."/>
            <person name="LaButti K."/>
            <person name="Lipzen A."/>
            <person name="Lombard V."/>
            <person name="Magnuson J."/>
            <person name="Maillard F."/>
            <person name="Murat C."/>
            <person name="Nolan M."/>
            <person name="Ohm R.A."/>
            <person name="Pangilinan J."/>
            <person name="Pereira M.F."/>
            <person name="Perotto S."/>
            <person name="Peter M."/>
            <person name="Pfister S."/>
            <person name="Riley R."/>
            <person name="Sitrit Y."/>
            <person name="Stielow J.B."/>
            <person name="Szollosi G."/>
            <person name="Zifcakova L."/>
            <person name="Stursova M."/>
            <person name="Spatafora J.W."/>
            <person name="Tedersoo L."/>
            <person name="Vaario L.M."/>
            <person name="Yamada A."/>
            <person name="Yan M."/>
            <person name="Wang P."/>
            <person name="Xu J."/>
            <person name="Bruns T."/>
            <person name="Baldrian P."/>
            <person name="Vilgalys R."/>
            <person name="Dunand C."/>
            <person name="Henrissat B."/>
            <person name="Grigoriev I.V."/>
            <person name="Hibbett D."/>
            <person name="Nagy L.G."/>
            <person name="Martin F.M."/>
        </authorList>
    </citation>
    <scope>NUCLEOTIDE SEQUENCE</scope>
    <source>
        <strain evidence="1">P2</strain>
    </source>
</reference>
<dbReference type="EMBL" id="MU118140">
    <property type="protein sequence ID" value="KAF9644423.1"/>
    <property type="molecule type" value="Genomic_DNA"/>
</dbReference>
<dbReference type="Proteomes" id="UP000886501">
    <property type="component" value="Unassembled WGS sequence"/>
</dbReference>
<protein>
    <submittedName>
        <fullName evidence="1">Uncharacterized protein</fullName>
    </submittedName>
</protein>
<comment type="caution">
    <text evidence="1">The sequence shown here is derived from an EMBL/GenBank/DDBJ whole genome shotgun (WGS) entry which is preliminary data.</text>
</comment>